<dbReference type="Gene3D" id="3.40.50.150">
    <property type="entry name" value="Vaccinia Virus protein VP39"/>
    <property type="match status" value="1"/>
</dbReference>
<dbReference type="SUPFAM" id="SSF53335">
    <property type="entry name" value="S-adenosyl-L-methionine-dependent methyltransferases"/>
    <property type="match status" value="1"/>
</dbReference>
<evidence type="ECO:0000313" key="3">
    <source>
        <dbReference type="Proteomes" id="UP000283269"/>
    </source>
</evidence>
<proteinExistence type="predicted"/>
<sequence>MTSTENRNADKRDSSGWSASLYNKTASFVYSSAFTAPVLELLAAQPGERILDVGCGSGEVTKIIQEAVEQRVGGIVVGTDFSEGMIAKAKENGVKHTFIADAQDMEYPQNQPGFPEKFDAVFSNAALHWCKRDPLGVLVGARKVLKPGGRIVAEMGGFMNAIGVRSALHDVVRSKGRDPEDLDPWYFPSMEDYVKLLVTAGFEPTHISLTPRITPLPTGLYDWLNLFVRSSFLRDFTDEEASEIMRDVEERCRGDCRDASGKWAMMYTRLRFTAVLKPDEVNE</sequence>
<dbReference type="AlphaFoldDB" id="A0A409WRY3"/>
<name>A0A409WRY3_PSICY</name>
<dbReference type="PANTHER" id="PTHR43861">
    <property type="entry name" value="TRANS-ACONITATE 2-METHYLTRANSFERASE-RELATED"/>
    <property type="match status" value="1"/>
</dbReference>
<comment type="caution">
    <text evidence="2">The sequence shown here is derived from an EMBL/GenBank/DDBJ whole genome shotgun (WGS) entry which is preliminary data.</text>
</comment>
<organism evidence="2 3">
    <name type="scientific">Psilocybe cyanescens</name>
    <dbReference type="NCBI Taxonomy" id="93625"/>
    <lineage>
        <taxon>Eukaryota</taxon>
        <taxon>Fungi</taxon>
        <taxon>Dikarya</taxon>
        <taxon>Basidiomycota</taxon>
        <taxon>Agaricomycotina</taxon>
        <taxon>Agaricomycetes</taxon>
        <taxon>Agaricomycetidae</taxon>
        <taxon>Agaricales</taxon>
        <taxon>Agaricineae</taxon>
        <taxon>Strophariaceae</taxon>
        <taxon>Psilocybe</taxon>
    </lineage>
</organism>
<dbReference type="InterPro" id="IPR029063">
    <property type="entry name" value="SAM-dependent_MTases_sf"/>
</dbReference>
<gene>
    <name evidence="2" type="ORF">CVT25_015052</name>
</gene>
<feature type="domain" description="Methyltransferase type 11" evidence="1">
    <location>
        <begin position="51"/>
        <end position="152"/>
    </location>
</feature>
<dbReference type="EMBL" id="NHYD01003269">
    <property type="protein sequence ID" value="PPQ81268.1"/>
    <property type="molecule type" value="Genomic_DNA"/>
</dbReference>
<dbReference type="STRING" id="93625.A0A409WRY3"/>
<dbReference type="InParanoid" id="A0A409WRY3"/>
<evidence type="ECO:0000259" key="1">
    <source>
        <dbReference type="Pfam" id="PF08241"/>
    </source>
</evidence>
<dbReference type="PANTHER" id="PTHR43861:SF1">
    <property type="entry name" value="TRANS-ACONITATE 2-METHYLTRANSFERASE"/>
    <property type="match status" value="1"/>
</dbReference>
<reference evidence="2 3" key="1">
    <citation type="journal article" date="2018" name="Evol. Lett.">
        <title>Horizontal gene cluster transfer increased hallucinogenic mushroom diversity.</title>
        <authorList>
            <person name="Reynolds H.T."/>
            <person name="Vijayakumar V."/>
            <person name="Gluck-Thaler E."/>
            <person name="Korotkin H.B."/>
            <person name="Matheny P.B."/>
            <person name="Slot J.C."/>
        </authorList>
    </citation>
    <scope>NUCLEOTIDE SEQUENCE [LARGE SCALE GENOMIC DNA]</scope>
    <source>
        <strain evidence="2 3">2631</strain>
    </source>
</reference>
<keyword evidence="3" id="KW-1185">Reference proteome</keyword>
<dbReference type="Pfam" id="PF08241">
    <property type="entry name" value="Methyltransf_11"/>
    <property type="match status" value="1"/>
</dbReference>
<accession>A0A409WRY3</accession>
<dbReference type="CDD" id="cd02440">
    <property type="entry name" value="AdoMet_MTases"/>
    <property type="match status" value="1"/>
</dbReference>
<dbReference type="OrthoDB" id="10017101at2759"/>
<protein>
    <recommendedName>
        <fullName evidence="1">Methyltransferase type 11 domain-containing protein</fullName>
    </recommendedName>
</protein>
<dbReference type="GO" id="GO:0008757">
    <property type="term" value="F:S-adenosylmethionine-dependent methyltransferase activity"/>
    <property type="evidence" value="ECO:0007669"/>
    <property type="project" value="InterPro"/>
</dbReference>
<dbReference type="Proteomes" id="UP000283269">
    <property type="component" value="Unassembled WGS sequence"/>
</dbReference>
<dbReference type="InterPro" id="IPR013216">
    <property type="entry name" value="Methyltransf_11"/>
</dbReference>
<evidence type="ECO:0000313" key="2">
    <source>
        <dbReference type="EMBL" id="PPQ81268.1"/>
    </source>
</evidence>